<gene>
    <name evidence="1" type="primary">pgi_1</name>
    <name evidence="1" type="ORF">K239x_09400</name>
</gene>
<sequence length="450" mass="50005">MGALAKIRYHPAQPVLSATSFKPPPRNLAREHNHISLPRFQQTNLPVTALAPIDALRGSLEQIRESWQTNQTQPTLLTLPERLHGEYQSHRETSPLGRVFRIANSMQDQIDAVVVVGDSSSLAATRAIFRACCDPMHNELTRAERGSRPRIYFAGDTDDIDSLNSLLHRLSTPTCESAPNAFALVVINEDDNASYVPKVLPHLLDTLHSQLRQQSDALLPRFLIPFAKPGNWLDTLARSIGCHEIFDAGDDALTLNPLALANHLPAAMLGLDCMRLLGGAHEIKEHFLNTPADQNIVLQYVAACRQSRSNLGLVQRVFNVPCLALESFGHWYERLVTTTGGKIQQERFQTRVCPQDNHRRPLLSTDTLVVDLKVLSTRTDAPLTRQVWFGDDVVAEIANERELQAPTACATICPSVSLTIPQIDTFTMGQLFQWFLIATAVENAIRDSGR</sequence>
<evidence type="ECO:0000313" key="2">
    <source>
        <dbReference type="Proteomes" id="UP000319817"/>
    </source>
</evidence>
<evidence type="ECO:0000313" key="1">
    <source>
        <dbReference type="EMBL" id="QDT08997.1"/>
    </source>
</evidence>
<proteinExistence type="predicted"/>
<dbReference type="GO" id="GO:1901135">
    <property type="term" value="P:carbohydrate derivative metabolic process"/>
    <property type="evidence" value="ECO:0007669"/>
    <property type="project" value="InterPro"/>
</dbReference>
<name>A0A517NPE9_9BACT</name>
<dbReference type="AlphaFoldDB" id="A0A517NPE9"/>
<keyword evidence="1" id="KW-0413">Isomerase</keyword>
<dbReference type="GO" id="GO:0004347">
    <property type="term" value="F:glucose-6-phosphate isomerase activity"/>
    <property type="evidence" value="ECO:0007669"/>
    <property type="project" value="UniProtKB-EC"/>
</dbReference>
<protein>
    <submittedName>
        <fullName evidence="1">Glucose-6-phosphate isomerase</fullName>
        <ecNumber evidence="1">5.3.1.9</ecNumber>
    </submittedName>
</protein>
<dbReference type="InterPro" id="IPR046348">
    <property type="entry name" value="SIS_dom_sf"/>
</dbReference>
<organism evidence="1 2">
    <name type="scientific">Stieleria marina</name>
    <dbReference type="NCBI Taxonomy" id="1930275"/>
    <lineage>
        <taxon>Bacteria</taxon>
        <taxon>Pseudomonadati</taxon>
        <taxon>Planctomycetota</taxon>
        <taxon>Planctomycetia</taxon>
        <taxon>Pirellulales</taxon>
        <taxon>Pirellulaceae</taxon>
        <taxon>Stieleria</taxon>
    </lineage>
</organism>
<dbReference type="SUPFAM" id="SSF53697">
    <property type="entry name" value="SIS domain"/>
    <property type="match status" value="1"/>
</dbReference>
<reference evidence="1 2" key="1">
    <citation type="submission" date="2019-02" db="EMBL/GenBank/DDBJ databases">
        <title>Deep-cultivation of Planctomycetes and their phenomic and genomic characterization uncovers novel biology.</title>
        <authorList>
            <person name="Wiegand S."/>
            <person name="Jogler M."/>
            <person name="Boedeker C."/>
            <person name="Pinto D."/>
            <person name="Vollmers J."/>
            <person name="Rivas-Marin E."/>
            <person name="Kohn T."/>
            <person name="Peeters S.H."/>
            <person name="Heuer A."/>
            <person name="Rast P."/>
            <person name="Oberbeckmann S."/>
            <person name="Bunk B."/>
            <person name="Jeske O."/>
            <person name="Meyerdierks A."/>
            <person name="Storesund J.E."/>
            <person name="Kallscheuer N."/>
            <person name="Luecker S."/>
            <person name="Lage O.M."/>
            <person name="Pohl T."/>
            <person name="Merkel B.J."/>
            <person name="Hornburger P."/>
            <person name="Mueller R.-W."/>
            <person name="Bruemmer F."/>
            <person name="Labrenz M."/>
            <person name="Spormann A.M."/>
            <person name="Op den Camp H."/>
            <person name="Overmann J."/>
            <person name="Amann R."/>
            <person name="Jetten M.S.M."/>
            <person name="Mascher T."/>
            <person name="Medema M.H."/>
            <person name="Devos D.P."/>
            <person name="Kaster A.-K."/>
            <person name="Ovreas L."/>
            <person name="Rohde M."/>
            <person name="Galperin M.Y."/>
            <person name="Jogler C."/>
        </authorList>
    </citation>
    <scope>NUCLEOTIDE SEQUENCE [LARGE SCALE GENOMIC DNA]</scope>
    <source>
        <strain evidence="1 2">K23_9</strain>
    </source>
</reference>
<dbReference type="EMBL" id="CP036526">
    <property type="protein sequence ID" value="QDT08997.1"/>
    <property type="molecule type" value="Genomic_DNA"/>
</dbReference>
<keyword evidence="2" id="KW-1185">Reference proteome</keyword>
<dbReference type="GO" id="GO:0097367">
    <property type="term" value="F:carbohydrate derivative binding"/>
    <property type="evidence" value="ECO:0007669"/>
    <property type="project" value="InterPro"/>
</dbReference>
<dbReference type="Gene3D" id="3.40.50.10490">
    <property type="entry name" value="Glucose-6-phosphate isomerase like protein, domain 1"/>
    <property type="match status" value="3"/>
</dbReference>
<dbReference type="Proteomes" id="UP000319817">
    <property type="component" value="Chromosome"/>
</dbReference>
<accession>A0A517NPE9</accession>
<dbReference type="EC" id="5.3.1.9" evidence="1"/>